<keyword evidence="3" id="KW-1133">Transmembrane helix</keyword>
<keyword evidence="3" id="KW-0472">Membrane</keyword>
<keyword evidence="6" id="KW-1185">Reference proteome</keyword>
<dbReference type="OrthoDB" id="6515930at2759"/>
<dbReference type="Pfam" id="PF02494">
    <property type="entry name" value="HYR"/>
    <property type="match status" value="1"/>
</dbReference>
<dbReference type="PANTHER" id="PTHR24273">
    <property type="entry name" value="FI04643P-RELATED"/>
    <property type="match status" value="1"/>
</dbReference>
<feature type="region of interest" description="Disordered" evidence="2">
    <location>
        <begin position="385"/>
        <end position="422"/>
    </location>
</feature>
<keyword evidence="3" id="KW-0812">Transmembrane</keyword>
<name>A0A8B6HB06_MYTGA</name>
<dbReference type="PANTHER" id="PTHR24273:SF32">
    <property type="entry name" value="HYALIN"/>
    <property type="match status" value="1"/>
</dbReference>
<dbReference type="AlphaFoldDB" id="A0A8B6HB06"/>
<dbReference type="Proteomes" id="UP000596742">
    <property type="component" value="Unassembled WGS sequence"/>
</dbReference>
<evidence type="ECO:0000313" key="5">
    <source>
        <dbReference type="EMBL" id="VDI76526.1"/>
    </source>
</evidence>
<evidence type="ECO:0000256" key="1">
    <source>
        <dbReference type="ARBA" id="ARBA00022737"/>
    </source>
</evidence>
<comment type="caution">
    <text evidence="5">The sequence shown here is derived from an EMBL/GenBank/DDBJ whole genome shotgun (WGS) entry which is preliminary data.</text>
</comment>
<dbReference type="EMBL" id="UYJE01009762">
    <property type="protein sequence ID" value="VDI76526.1"/>
    <property type="molecule type" value="Genomic_DNA"/>
</dbReference>
<evidence type="ECO:0000256" key="3">
    <source>
        <dbReference type="SAM" id="Phobius"/>
    </source>
</evidence>
<organism evidence="5 6">
    <name type="scientific">Mytilus galloprovincialis</name>
    <name type="common">Mediterranean mussel</name>
    <dbReference type="NCBI Taxonomy" id="29158"/>
    <lineage>
        <taxon>Eukaryota</taxon>
        <taxon>Metazoa</taxon>
        <taxon>Spiralia</taxon>
        <taxon>Lophotrochozoa</taxon>
        <taxon>Mollusca</taxon>
        <taxon>Bivalvia</taxon>
        <taxon>Autobranchia</taxon>
        <taxon>Pteriomorphia</taxon>
        <taxon>Mytilida</taxon>
        <taxon>Mytiloidea</taxon>
        <taxon>Mytilidae</taxon>
        <taxon>Mytilinae</taxon>
        <taxon>Mytilus</taxon>
    </lineage>
</organism>
<accession>A0A8B6HB06</accession>
<dbReference type="InterPro" id="IPR003410">
    <property type="entry name" value="HYR_dom"/>
</dbReference>
<proteinExistence type="predicted"/>
<sequence length="422" mass="47254">MVNMAEAIRCFSLYARLTGTFLVYFLLFQTSFARATICENNSNDKNMCSYLNVVSSTGYTCETRCCEGWTLDADGHCVSSLPPDYKKPTMIGCPRLGEHIPVYIGTTRNVGFLSRKHFYAQDWRGESLYVGISKDEFQHCLCYRHYENVTATSEKDTYGNRTICHFSVVIKDIYPPVYENCPYNQIVSFGENVTWTEPTVTDNVGVSHKNDPIQFNNTKLSPGLHCLVYNATDWSRNIGTCMFTVNVLHDAVSDCRTGGNSSITISGTILGALVIILIVMTVVLIPLCKRRRRRNQLQRQSRSASNSSEVHLFTVYNNEPPPYDVVVSNKLPEYSPPIEPPSYDSLHSDNAVNDQRGDNGFVLSNNAVCASESAMRGDSSNAFSLQHTINNDNKPNNTRHNVNPHSIETNKQTNAQSTETLV</sequence>
<feature type="transmembrane region" description="Helical" evidence="3">
    <location>
        <begin position="263"/>
        <end position="288"/>
    </location>
</feature>
<protein>
    <recommendedName>
        <fullName evidence="4">HYR domain-containing protein</fullName>
    </recommendedName>
</protein>
<keyword evidence="1" id="KW-0677">Repeat</keyword>
<evidence type="ECO:0000313" key="6">
    <source>
        <dbReference type="Proteomes" id="UP000596742"/>
    </source>
</evidence>
<feature type="region of interest" description="Disordered" evidence="2">
    <location>
        <begin position="332"/>
        <end position="357"/>
    </location>
</feature>
<dbReference type="PROSITE" id="PS50825">
    <property type="entry name" value="HYR"/>
    <property type="match status" value="1"/>
</dbReference>
<reference evidence="5" key="1">
    <citation type="submission" date="2018-11" db="EMBL/GenBank/DDBJ databases">
        <authorList>
            <person name="Alioto T."/>
            <person name="Alioto T."/>
        </authorList>
    </citation>
    <scope>NUCLEOTIDE SEQUENCE</scope>
</reference>
<evidence type="ECO:0000256" key="2">
    <source>
        <dbReference type="SAM" id="MobiDB-lite"/>
    </source>
</evidence>
<evidence type="ECO:0000259" key="4">
    <source>
        <dbReference type="PROSITE" id="PS50825"/>
    </source>
</evidence>
<feature type="domain" description="HYR" evidence="4">
    <location>
        <begin position="171"/>
        <end position="249"/>
    </location>
</feature>
<gene>
    <name evidence="5" type="ORF">MGAL_10B084454</name>
</gene>